<name>A0A1J9UHI1_9BACI</name>
<dbReference type="InterPro" id="IPR036188">
    <property type="entry name" value="FAD/NAD-bd_sf"/>
</dbReference>
<dbReference type="GeneID" id="87593344"/>
<comment type="caution">
    <text evidence="1">The sequence shown here is derived from an EMBL/GenBank/DDBJ whole genome shotgun (WGS) entry which is preliminary data.</text>
</comment>
<protein>
    <submittedName>
        <fullName evidence="1">Glutamate synthase</fullName>
    </submittedName>
</protein>
<evidence type="ECO:0000313" key="2">
    <source>
        <dbReference type="Proteomes" id="UP000182788"/>
    </source>
</evidence>
<evidence type="ECO:0000313" key="1">
    <source>
        <dbReference type="EMBL" id="OJD78152.1"/>
    </source>
</evidence>
<proteinExistence type="predicted"/>
<accession>A0A1J9UHI1</accession>
<dbReference type="AlphaFoldDB" id="A0A1J9UHI1"/>
<dbReference type="Proteomes" id="UP000182788">
    <property type="component" value="Unassembled WGS sequence"/>
</dbReference>
<dbReference type="RefSeq" id="WP_071719476.1">
    <property type="nucleotide sequence ID" value="NZ_CBCSHB010000019.1"/>
</dbReference>
<dbReference type="SUPFAM" id="SSF51905">
    <property type="entry name" value="FAD/NAD(P)-binding domain"/>
    <property type="match status" value="1"/>
</dbReference>
<dbReference type="EMBL" id="MAOI01000079">
    <property type="protein sequence ID" value="OJD78152.1"/>
    <property type="molecule type" value="Genomic_DNA"/>
</dbReference>
<organism evidence="1 2">
    <name type="scientific">Bacillus paramycoides</name>
    <dbReference type="NCBI Taxonomy" id="2026194"/>
    <lineage>
        <taxon>Bacteria</taxon>
        <taxon>Bacillati</taxon>
        <taxon>Bacillota</taxon>
        <taxon>Bacilli</taxon>
        <taxon>Bacillales</taxon>
        <taxon>Bacillaceae</taxon>
        <taxon>Bacillus</taxon>
        <taxon>Bacillus cereus group</taxon>
    </lineage>
</organism>
<sequence>MFNKAIVIGGSIAGKLAAKALSTTFKEVIILEAGERWNGIDPCKRVPQSNHPHVLLKGGEKAIEELFPNITNELIEAGSIVNNFTRDLKWHQFGLWKQPFIGEVHMIQQSRPMLESHIQNRIEQVSNITTKYEILVEALQVDEKRNKVYGVKAKCLEKGTQEEIHADIVVDASGFGSKSIGWLRAYDIEVKEEKVRIDLFYATRMFRLKEDETLDYCNMLMSPSFPENPYGVLIQTIEDNRYFVTFSGYANEKAPRTDDEFYNFAENLSIPNVTDFLNKAEAITDIKTYKIPYQVRRRFDLVNNLPEGLLVVGDAQCRFDPVFGQGVSVAAMEAHQLQLLLQGRKQLDKTFTQQFYKKAANIIETPWDMTTTEISRHPQLKRELTMKQKFQLWYTKQIYRLSASDSDVYIRLVRVMNLIRSPFHLFHPKVLLAVLLNRKK</sequence>
<dbReference type="PANTHER" id="PTHR43422:SF3">
    <property type="entry name" value="THIAMINE THIAZOLE SYNTHASE"/>
    <property type="match status" value="1"/>
</dbReference>
<gene>
    <name evidence="1" type="ORF">BAU28_02695</name>
</gene>
<dbReference type="Gene3D" id="3.50.50.60">
    <property type="entry name" value="FAD/NAD(P)-binding domain"/>
    <property type="match status" value="1"/>
</dbReference>
<dbReference type="PANTHER" id="PTHR43422">
    <property type="entry name" value="THIAMINE THIAZOLE SYNTHASE"/>
    <property type="match status" value="1"/>
</dbReference>
<reference evidence="1 2" key="1">
    <citation type="submission" date="2016-06" db="EMBL/GenBank/DDBJ databases">
        <title>First insights into the genetic diversity and population structure of in the Bacillus cereus group bacteria from diverse marine environments.</title>
        <authorList>
            <person name="Liu Y."/>
            <person name="Lai Q."/>
            <person name="Shao Z."/>
        </authorList>
    </citation>
    <scope>NUCLEOTIDE SEQUENCE [LARGE SCALE GENOMIC DNA]</scope>
    <source>
        <strain evidence="1 2">NH24A2</strain>
    </source>
</reference>